<dbReference type="RefSeq" id="WP_039410677.1">
    <property type="nucleotide sequence ID" value="NZ_CP094242.1"/>
</dbReference>
<evidence type="ECO:0000313" key="3">
    <source>
        <dbReference type="Proteomes" id="UP000031390"/>
    </source>
</evidence>
<protein>
    <submittedName>
        <fullName evidence="1">Aldose 1-epimerase</fullName>
    </submittedName>
    <submittedName>
        <fullName evidence="2">Aldose epimerase</fullName>
    </submittedName>
</protein>
<dbReference type="EMBL" id="CP094242">
    <property type="protein sequence ID" value="UNV86718.1"/>
    <property type="molecule type" value="Genomic_DNA"/>
</dbReference>
<evidence type="ECO:0000313" key="1">
    <source>
        <dbReference type="EMBL" id="KIC05818.1"/>
    </source>
</evidence>
<dbReference type="PANTHER" id="PTHR11122">
    <property type="entry name" value="APOSPORY-ASSOCIATED PROTEIN C-RELATED"/>
    <property type="match status" value="1"/>
</dbReference>
<dbReference type="InterPro" id="IPR014718">
    <property type="entry name" value="GH-type_carb-bd"/>
</dbReference>
<reference evidence="2 4" key="2">
    <citation type="submission" date="2022-03" db="EMBL/GenBank/DDBJ databases">
        <title>Genome sequencing of Morococcus cerebrosus.</title>
        <authorList>
            <person name="Baek M.-G."/>
            <person name="Yi H."/>
        </authorList>
    </citation>
    <scope>NUCLEOTIDE SEQUENCE [LARGE SCALE GENOMIC DNA]</scope>
    <source>
        <strain evidence="2 4">CIP 81.93</strain>
    </source>
</reference>
<keyword evidence="4" id="KW-1185">Reference proteome</keyword>
<sequence>MSEIILRNHSASMQINTLGAYVDNLVLHGREVLFPKTTVQVGTDTKLRGGMHVCLPQFGPDSKNHLAQHGFGRTSTWQIRYQNESDVGLRLISTAKSYENVEWLLDYSLPNEKEAVATLTVCNYGDAPVRTSPGFHPYFPAVGTQFDFNGAPYDADYIAHTEFVASPSDTHVAFDGLKLDIRTQNLPVYALWSDRNGQYTCAEPTAEGNAFLSPACGGQFVSGHGKKRYGMKIRLIA</sequence>
<dbReference type="Gene3D" id="2.70.98.10">
    <property type="match status" value="1"/>
</dbReference>
<evidence type="ECO:0000313" key="4">
    <source>
        <dbReference type="Proteomes" id="UP000829504"/>
    </source>
</evidence>
<accession>A0A0C1EAH8</accession>
<dbReference type="GO" id="GO:0005975">
    <property type="term" value="P:carbohydrate metabolic process"/>
    <property type="evidence" value="ECO:0007669"/>
    <property type="project" value="InterPro"/>
</dbReference>
<dbReference type="PATRIC" id="fig|1056807.3.peg.2620"/>
<name>A0A0C1EAH8_9NEIS</name>
<dbReference type="PANTHER" id="PTHR11122:SF13">
    <property type="entry name" value="GLUCOSE-6-PHOSPHATE 1-EPIMERASE"/>
    <property type="match status" value="1"/>
</dbReference>
<proteinExistence type="predicted"/>
<dbReference type="Proteomes" id="UP000829504">
    <property type="component" value="Chromosome"/>
</dbReference>
<dbReference type="EMBL" id="JUFZ01000150">
    <property type="protein sequence ID" value="KIC05818.1"/>
    <property type="molecule type" value="Genomic_DNA"/>
</dbReference>
<dbReference type="InterPro" id="IPR011013">
    <property type="entry name" value="Gal_mutarotase_sf_dom"/>
</dbReference>
<evidence type="ECO:0000313" key="2">
    <source>
        <dbReference type="EMBL" id="UNV86718.1"/>
    </source>
</evidence>
<dbReference type="Pfam" id="PF01263">
    <property type="entry name" value="Aldose_epim"/>
    <property type="match status" value="1"/>
</dbReference>
<reference evidence="1 3" key="1">
    <citation type="submission" date="2014-12" db="EMBL/GenBank/DDBJ databases">
        <title>Genome sequence of Morococcus cerebrosus.</title>
        <authorList>
            <person name="Shin S.-K."/>
            <person name="Yi H."/>
        </authorList>
    </citation>
    <scope>NUCLEOTIDE SEQUENCE [LARGE SCALE GENOMIC DNA]</scope>
    <source>
        <strain evidence="1 3">CIP 81.93</strain>
    </source>
</reference>
<dbReference type="AlphaFoldDB" id="A0A0C1EAH8"/>
<dbReference type="GO" id="GO:0047938">
    <property type="term" value="F:glucose-6-phosphate 1-epimerase activity"/>
    <property type="evidence" value="ECO:0007669"/>
    <property type="project" value="TreeGrafter"/>
</dbReference>
<dbReference type="GO" id="GO:0030246">
    <property type="term" value="F:carbohydrate binding"/>
    <property type="evidence" value="ECO:0007669"/>
    <property type="project" value="InterPro"/>
</dbReference>
<dbReference type="InterPro" id="IPR008183">
    <property type="entry name" value="Aldose_1/G6P_1-epimerase"/>
</dbReference>
<gene>
    <name evidence="1" type="ORF">MCC93_27360</name>
    <name evidence="2" type="ORF">MON37_08550</name>
</gene>
<dbReference type="GO" id="GO:0005737">
    <property type="term" value="C:cytoplasm"/>
    <property type="evidence" value="ECO:0007669"/>
    <property type="project" value="TreeGrafter"/>
</dbReference>
<dbReference type="SUPFAM" id="SSF74650">
    <property type="entry name" value="Galactose mutarotase-like"/>
    <property type="match status" value="1"/>
</dbReference>
<organism evidence="1 3">
    <name type="scientific">Morococcus cerebrosus</name>
    <dbReference type="NCBI Taxonomy" id="1056807"/>
    <lineage>
        <taxon>Bacteria</taxon>
        <taxon>Pseudomonadati</taxon>
        <taxon>Pseudomonadota</taxon>
        <taxon>Betaproteobacteria</taxon>
        <taxon>Neisseriales</taxon>
        <taxon>Neisseriaceae</taxon>
        <taxon>Morococcus</taxon>
    </lineage>
</organism>
<dbReference type="Proteomes" id="UP000031390">
    <property type="component" value="Unassembled WGS sequence"/>
</dbReference>